<protein>
    <submittedName>
        <fullName evidence="1">Uncharacterized protein</fullName>
    </submittedName>
</protein>
<sequence length="118" mass="12742">MYEPPPGFDDMLGDAELVPMEGPFRPLEVPGVGSVLARRPMPRSTAALAMSANAKIDATARQDYLTLFVRNHLADGEYERLTVAMINGEAPPDTLGRVARSISTWGTARPMLPSSASR</sequence>
<dbReference type="Pfam" id="PF23781">
    <property type="entry name" value="Phage_TAC_16"/>
    <property type="match status" value="1"/>
</dbReference>
<proteinExistence type="predicted"/>
<reference evidence="2" key="2">
    <citation type="submission" date="2016-02" db="EMBL/GenBank/DDBJ databases">
        <title>Draft genome sequence of five rapidly growing Mycobacterium species.</title>
        <authorList>
            <person name="Katahira K."/>
            <person name="Gotou Y."/>
            <person name="Iida K."/>
            <person name="Ogura Y."/>
            <person name="Hayashi T."/>
        </authorList>
    </citation>
    <scope>NUCLEOTIDE SEQUENCE [LARGE SCALE GENOMIC DNA]</scope>
    <source>
        <strain evidence="2">JCM6362</strain>
    </source>
</reference>
<dbReference type="EMBL" id="BCTB01000042">
    <property type="protein sequence ID" value="GAT16311.1"/>
    <property type="molecule type" value="Genomic_DNA"/>
</dbReference>
<dbReference type="RefSeq" id="WP_040546617.1">
    <property type="nucleotide sequence ID" value="NZ_BCTB01000042.1"/>
</dbReference>
<gene>
    <name evidence="1" type="ORF">RMCT_3280</name>
</gene>
<dbReference type="InterPro" id="IPR056927">
    <property type="entry name" value="Phage_TAC"/>
</dbReference>
<dbReference type="STRING" id="1797.RMCT_3280"/>
<dbReference type="AlphaFoldDB" id="A0A117IN54"/>
<name>A0A117IN54_MYCTH</name>
<evidence type="ECO:0000313" key="2">
    <source>
        <dbReference type="Proteomes" id="UP000069654"/>
    </source>
</evidence>
<organism evidence="1 2">
    <name type="scientific">Mycolicibacterium thermoresistibile</name>
    <name type="common">Mycobacterium thermoresistibile</name>
    <dbReference type="NCBI Taxonomy" id="1797"/>
    <lineage>
        <taxon>Bacteria</taxon>
        <taxon>Bacillati</taxon>
        <taxon>Actinomycetota</taxon>
        <taxon>Actinomycetes</taxon>
        <taxon>Mycobacteriales</taxon>
        <taxon>Mycobacteriaceae</taxon>
        <taxon>Mycolicibacterium</taxon>
    </lineage>
</organism>
<comment type="caution">
    <text evidence="1">The sequence shown here is derived from an EMBL/GenBank/DDBJ whole genome shotgun (WGS) entry which is preliminary data.</text>
</comment>
<evidence type="ECO:0000313" key="1">
    <source>
        <dbReference type="EMBL" id="GAT16311.1"/>
    </source>
</evidence>
<dbReference type="OrthoDB" id="9968941at2"/>
<reference evidence="1 2" key="1">
    <citation type="journal article" date="2016" name="Genome Announc.">
        <title>Draft Genome Sequences of Five Rapidly Growing Mycobacterium Species, M. thermoresistibile, M. fortuitum subsp. acetamidolyticum, M. canariasense, M. brisbanense, and M. novocastrense.</title>
        <authorList>
            <person name="Katahira K."/>
            <person name="Ogura Y."/>
            <person name="Gotoh Y."/>
            <person name="Hayashi T."/>
        </authorList>
    </citation>
    <scope>NUCLEOTIDE SEQUENCE [LARGE SCALE GENOMIC DNA]</scope>
    <source>
        <strain evidence="1 2">JCM6362</strain>
    </source>
</reference>
<dbReference type="Proteomes" id="UP000069654">
    <property type="component" value="Unassembled WGS sequence"/>
</dbReference>
<accession>A0A117IN54</accession>